<evidence type="ECO:0000256" key="6">
    <source>
        <dbReference type="SAM" id="Phobius"/>
    </source>
</evidence>
<name>A0A3L7K1P3_9BACI</name>
<feature type="transmembrane region" description="Helical" evidence="6">
    <location>
        <begin position="90"/>
        <end position="109"/>
    </location>
</feature>
<evidence type="ECO:0000256" key="5">
    <source>
        <dbReference type="ARBA" id="ARBA00023136"/>
    </source>
</evidence>
<feature type="transmembrane region" description="Helical" evidence="6">
    <location>
        <begin position="121"/>
        <end position="140"/>
    </location>
</feature>
<feature type="transmembrane region" description="Helical" evidence="6">
    <location>
        <begin position="337"/>
        <end position="354"/>
    </location>
</feature>
<dbReference type="InterPro" id="IPR050833">
    <property type="entry name" value="Poly_Biosynth_Transport"/>
</dbReference>
<feature type="transmembrane region" description="Helical" evidence="6">
    <location>
        <begin position="44"/>
        <end position="69"/>
    </location>
</feature>
<feature type="transmembrane region" description="Helical" evidence="6">
    <location>
        <begin position="152"/>
        <end position="174"/>
    </location>
</feature>
<dbReference type="RefSeq" id="WP_121680127.1">
    <property type="nucleotide sequence ID" value="NZ_RCVZ01000004.1"/>
</dbReference>
<dbReference type="GO" id="GO:0005886">
    <property type="term" value="C:plasma membrane"/>
    <property type="evidence" value="ECO:0007669"/>
    <property type="project" value="UniProtKB-SubCell"/>
</dbReference>
<evidence type="ECO:0000256" key="1">
    <source>
        <dbReference type="ARBA" id="ARBA00004651"/>
    </source>
</evidence>
<evidence type="ECO:0000313" key="8">
    <source>
        <dbReference type="Proteomes" id="UP000276770"/>
    </source>
</evidence>
<comment type="caution">
    <text evidence="7">The sequence shown here is derived from an EMBL/GenBank/DDBJ whole genome shotgun (WGS) entry which is preliminary data.</text>
</comment>
<comment type="subcellular location">
    <subcellularLocation>
        <location evidence="1">Cell membrane</location>
        <topology evidence="1">Multi-pass membrane protein</topology>
    </subcellularLocation>
</comment>
<feature type="transmembrane region" description="Helical" evidence="6">
    <location>
        <begin position="397"/>
        <end position="416"/>
    </location>
</feature>
<organism evidence="7 8">
    <name type="scientific">Falsibacillus albus</name>
    <dbReference type="NCBI Taxonomy" id="2478915"/>
    <lineage>
        <taxon>Bacteria</taxon>
        <taxon>Bacillati</taxon>
        <taxon>Bacillota</taxon>
        <taxon>Bacilli</taxon>
        <taxon>Bacillales</taxon>
        <taxon>Bacillaceae</taxon>
        <taxon>Falsibacillus</taxon>
    </lineage>
</organism>
<dbReference type="AlphaFoldDB" id="A0A3L7K1P3"/>
<feature type="transmembrane region" description="Helical" evidence="6">
    <location>
        <begin position="305"/>
        <end position="325"/>
    </location>
</feature>
<feature type="transmembrane region" description="Helical" evidence="6">
    <location>
        <begin position="436"/>
        <end position="454"/>
    </location>
</feature>
<feature type="transmembrane region" description="Helical" evidence="6">
    <location>
        <begin position="466"/>
        <end position="486"/>
    </location>
</feature>
<feature type="transmembrane region" description="Helical" evidence="6">
    <location>
        <begin position="237"/>
        <end position="262"/>
    </location>
</feature>
<evidence type="ECO:0000256" key="2">
    <source>
        <dbReference type="ARBA" id="ARBA00022475"/>
    </source>
</evidence>
<keyword evidence="2" id="KW-1003">Cell membrane</keyword>
<dbReference type="OrthoDB" id="8609648at2"/>
<dbReference type="PANTHER" id="PTHR30250:SF26">
    <property type="entry name" value="PSMA PROTEIN"/>
    <property type="match status" value="1"/>
</dbReference>
<reference evidence="7 8" key="1">
    <citation type="submission" date="2018-10" db="EMBL/GenBank/DDBJ databases">
        <title>Falsibacillus sp. genome draft.</title>
        <authorList>
            <person name="Shi S."/>
        </authorList>
    </citation>
    <scope>NUCLEOTIDE SEQUENCE [LARGE SCALE GENOMIC DNA]</scope>
    <source>
        <strain evidence="7 8">GY 10110</strain>
    </source>
</reference>
<keyword evidence="8" id="KW-1185">Reference proteome</keyword>
<evidence type="ECO:0000256" key="4">
    <source>
        <dbReference type="ARBA" id="ARBA00022989"/>
    </source>
</evidence>
<feature type="transmembrane region" description="Helical" evidence="6">
    <location>
        <begin position="180"/>
        <end position="198"/>
    </location>
</feature>
<dbReference type="PANTHER" id="PTHR30250">
    <property type="entry name" value="PST FAMILY PREDICTED COLANIC ACID TRANSPORTER"/>
    <property type="match status" value="1"/>
</dbReference>
<accession>A0A3L7K1P3</accession>
<protein>
    <recommendedName>
        <fullName evidence="9">Flippase</fullName>
    </recommendedName>
</protein>
<dbReference type="EMBL" id="RCVZ01000004">
    <property type="protein sequence ID" value="RLQ96274.1"/>
    <property type="molecule type" value="Genomic_DNA"/>
</dbReference>
<gene>
    <name evidence="7" type="ORF">D9X91_08290</name>
</gene>
<evidence type="ECO:0000256" key="3">
    <source>
        <dbReference type="ARBA" id="ARBA00022692"/>
    </source>
</evidence>
<dbReference type="Proteomes" id="UP000276770">
    <property type="component" value="Unassembled WGS sequence"/>
</dbReference>
<sequence length="513" mass="58279">MRTRNSMKNILIGIAAQIIITLLGFVSRKVFLDSLGANYLGLNGLLTNVLSFLALVEGGVGASIVYSLYQPLAENNRPKIIALVQVYKKAYQAIALIVIALSILLYPFLGLLIQKSDPVSYVRIVYFLFVAKNIVLYLNAHKVSLITADQKGYVLVRINLFFQIMSLMLKIFLILYTKNYALYLLLELIIFVVQNIYYGKIIEHRYPFVRTKSRYRLGEDEKPGLIRNIKALFLQNLGTYFVFGTDNILIGSLIGLVAVGVFSNYTMIIAQLNILLAPFMNGVSESVGNMIALESKEKSHSLFKVIYLLNFWIYSVSFIFLYNVLQNFISWWLGEEYLLNSFALIVLLSNFYITGMRGAATIFKTKAGIFTQDKYVPLLEALVNLIASVLLGRYFGVAGILLGTAISTLCTAFWNIPRLVYKYYFEKSVWMYFKQYIFYLVLTSGACWITYYMNQFMVNGHGFSAILLKGMVSLLVPNVLYVIIFYPTAEFQYVKQTISTMIVSRNLKSTFPG</sequence>
<proteinExistence type="predicted"/>
<keyword evidence="5 6" id="KW-0472">Membrane</keyword>
<evidence type="ECO:0000313" key="7">
    <source>
        <dbReference type="EMBL" id="RLQ96274.1"/>
    </source>
</evidence>
<keyword evidence="4 6" id="KW-1133">Transmembrane helix</keyword>
<keyword evidence="3 6" id="KW-0812">Transmembrane</keyword>
<evidence type="ECO:0008006" key="9">
    <source>
        <dbReference type="Google" id="ProtNLM"/>
    </source>
</evidence>